<feature type="region of interest" description="Disordered" evidence="1">
    <location>
        <begin position="258"/>
        <end position="415"/>
    </location>
</feature>
<evidence type="ECO:0000256" key="1">
    <source>
        <dbReference type="SAM" id="MobiDB-lite"/>
    </source>
</evidence>
<feature type="compositionally biased region" description="Polar residues" evidence="1">
    <location>
        <begin position="322"/>
        <end position="342"/>
    </location>
</feature>
<dbReference type="AlphaFoldDB" id="A0A0E4A513"/>
<keyword evidence="2" id="KW-1133">Transmembrane helix</keyword>
<dbReference type="EMBL" id="CP050124">
    <property type="protein sequence ID" value="QIP38724.1"/>
    <property type="molecule type" value="Genomic_DNA"/>
</dbReference>
<name>A0A0E4A513_RHOER</name>
<dbReference type="Proteomes" id="UP000502345">
    <property type="component" value="Chromosome"/>
</dbReference>
<sequence length="415" mass="42947">MKWGVELAVGNKRSIAAIAKPDSEPVILERESVLHHAPDGTVQLGETALGSTGLRGFLDRVGTDDTDNFSEHMTRGEELVATAMYCLVKEVRTLTDQNLNISAVIPAGWSSDSVDALRGALDSMDLDGVELIPEEKASAAWLADPDADDSAARGAAALAAPYSITSTCSEPEPTDLAEPEDTLEEFPPFVLIEPEPESGVEVPGTKAPSVDGWLNRQWRSERRPIIAAAAAAVFLTVSGCAAAVIIGHTPTISAPGILDAQSPLPTGTTPATAASQPGTVSHSATSLPSEVPALGAQPTAQSWSSDAESTSSESQPIPASPGTGTEKSTTANVPAQQGSPITIQLDPLRIENLPPVVGPLNPVDPATPDTPAVTDPTDTQTTPTQPSNPTDTTDPVVPNPDMPVMPLAPRPGMPS</sequence>
<reference evidence="3 4" key="1">
    <citation type="submission" date="2020-03" db="EMBL/GenBank/DDBJ databases">
        <title>Screen low temperature-resistant strains for efficient degradation of petroleum hydrocarbons under the low temperature.</title>
        <authorList>
            <person name="Wang Y."/>
            <person name="Chen J."/>
        </authorList>
    </citation>
    <scope>NUCLEOTIDE SEQUENCE [LARGE SCALE GENOMIC DNA]</scope>
    <source>
        <strain evidence="3 4">KB1</strain>
    </source>
</reference>
<evidence type="ECO:0000313" key="4">
    <source>
        <dbReference type="Proteomes" id="UP000502345"/>
    </source>
</evidence>
<feature type="transmembrane region" description="Helical" evidence="2">
    <location>
        <begin position="225"/>
        <end position="246"/>
    </location>
</feature>
<feature type="compositionally biased region" description="Pro residues" evidence="1">
    <location>
        <begin position="397"/>
        <end position="415"/>
    </location>
</feature>
<keyword evidence="2" id="KW-0472">Membrane</keyword>
<gene>
    <name evidence="3" type="ORF">G9444_1480</name>
</gene>
<organism evidence="3 4">
    <name type="scientific">Rhodococcus erythropolis</name>
    <name type="common">Arthrobacter picolinophilus</name>
    <dbReference type="NCBI Taxonomy" id="1833"/>
    <lineage>
        <taxon>Bacteria</taxon>
        <taxon>Bacillati</taxon>
        <taxon>Actinomycetota</taxon>
        <taxon>Actinomycetes</taxon>
        <taxon>Mycobacteriales</taxon>
        <taxon>Nocardiaceae</taxon>
        <taxon>Rhodococcus</taxon>
        <taxon>Rhodococcus erythropolis group</taxon>
    </lineage>
</organism>
<protein>
    <submittedName>
        <fullName evidence="3">Uncharacterized protein</fullName>
    </submittedName>
</protein>
<evidence type="ECO:0000313" key="3">
    <source>
        <dbReference type="EMBL" id="QIP38724.1"/>
    </source>
</evidence>
<feature type="compositionally biased region" description="Low complexity" evidence="1">
    <location>
        <begin position="352"/>
        <end position="396"/>
    </location>
</feature>
<dbReference type="RefSeq" id="WP_030535950.1">
    <property type="nucleotide sequence ID" value="NZ_AP018733.1"/>
</dbReference>
<evidence type="ECO:0000256" key="2">
    <source>
        <dbReference type="SAM" id="Phobius"/>
    </source>
</evidence>
<feature type="compositionally biased region" description="Low complexity" evidence="1">
    <location>
        <begin position="265"/>
        <end position="279"/>
    </location>
</feature>
<keyword evidence="2" id="KW-0812">Transmembrane</keyword>
<proteinExistence type="predicted"/>
<accession>A0A0E4A513</accession>
<dbReference type="KEGG" id="reb:XU06_06565"/>
<feature type="compositionally biased region" description="Low complexity" evidence="1">
    <location>
        <begin position="300"/>
        <end position="315"/>
    </location>
</feature>